<keyword evidence="1" id="KW-0812">Transmembrane</keyword>
<evidence type="ECO:0000313" key="2">
    <source>
        <dbReference type="EMBL" id="BCT92715.1"/>
    </source>
</evidence>
<evidence type="ECO:0008006" key="4">
    <source>
        <dbReference type="Google" id="ProtNLM"/>
    </source>
</evidence>
<dbReference type="RefSeq" id="WP_213433573.1">
    <property type="nucleotide sequence ID" value="NZ_AP024545.1"/>
</dbReference>
<accession>A0ABN6FUS2</accession>
<dbReference type="InterPro" id="IPR025489">
    <property type="entry name" value="DUF4381"/>
</dbReference>
<sequence>MAATPDLVLRDVHAAAATPWWPLAPGWWLLLALVVATFAIVFAMWWRKRARRRAFARVFDTTLADAPTPVARVAAISELLRRAARLRDPDADRYEGERWRAHLDAGAKQRLFEGDVGALLLEGPFRRDVDATAVDALQRRARQRYLEWMR</sequence>
<organism evidence="2 3">
    <name type="scientific">Noviluteimonas caseinilytica</name>
    <dbReference type="NCBI Taxonomy" id="2675101"/>
    <lineage>
        <taxon>Bacteria</taxon>
        <taxon>Pseudomonadati</taxon>
        <taxon>Pseudomonadota</taxon>
        <taxon>Gammaproteobacteria</taxon>
        <taxon>Lysobacterales</taxon>
        <taxon>Lysobacteraceae</taxon>
        <taxon>Noviluteimonas</taxon>
    </lineage>
</organism>
<gene>
    <name evidence="2" type="ORF">LYSCAS_17390</name>
</gene>
<name>A0ABN6FUS2_9GAMM</name>
<evidence type="ECO:0000313" key="3">
    <source>
        <dbReference type="Proteomes" id="UP000681317"/>
    </source>
</evidence>
<dbReference type="Proteomes" id="UP000681317">
    <property type="component" value="Chromosome"/>
</dbReference>
<keyword evidence="1" id="KW-0472">Membrane</keyword>
<proteinExistence type="predicted"/>
<dbReference type="Pfam" id="PF14316">
    <property type="entry name" value="DUF4381"/>
    <property type="match status" value="1"/>
</dbReference>
<protein>
    <recommendedName>
        <fullName evidence="4">DUF4381 domain-containing protein</fullName>
    </recommendedName>
</protein>
<feature type="transmembrane region" description="Helical" evidence="1">
    <location>
        <begin position="27"/>
        <end position="46"/>
    </location>
</feature>
<dbReference type="EMBL" id="AP024545">
    <property type="protein sequence ID" value="BCT92715.1"/>
    <property type="molecule type" value="Genomic_DNA"/>
</dbReference>
<evidence type="ECO:0000256" key="1">
    <source>
        <dbReference type="SAM" id="Phobius"/>
    </source>
</evidence>
<keyword evidence="1" id="KW-1133">Transmembrane helix</keyword>
<keyword evidence="3" id="KW-1185">Reference proteome</keyword>
<reference evidence="2 3" key="1">
    <citation type="submission" date="2021-03" db="EMBL/GenBank/DDBJ databases">
        <title>Complete Genome Sequences of Two Lysobacter Strains Isolated from Sea Water (Lysobacter caseinilyticus) and Soil (Lysobacter helvus) in South Korea.</title>
        <authorList>
            <person name="Watanabe Y."/>
            <person name="Arakawa K."/>
        </authorList>
    </citation>
    <scope>NUCLEOTIDE SEQUENCE [LARGE SCALE GENOMIC DNA]</scope>
    <source>
        <strain evidence="2 3">KVB24</strain>
    </source>
</reference>